<proteinExistence type="predicted"/>
<feature type="domain" description="DUF5348" evidence="1">
    <location>
        <begin position="3"/>
        <end position="68"/>
    </location>
</feature>
<evidence type="ECO:0000313" key="3">
    <source>
        <dbReference type="Proteomes" id="UP000184148"/>
    </source>
</evidence>
<name>A0A1M5CX49_9FIRM</name>
<evidence type="ECO:0000313" key="2">
    <source>
        <dbReference type="EMBL" id="SHF59177.1"/>
    </source>
</evidence>
<dbReference type="Proteomes" id="UP000184148">
    <property type="component" value="Unassembled WGS sequence"/>
</dbReference>
<dbReference type="RefSeq" id="WP_159431854.1">
    <property type="nucleotide sequence ID" value="NZ_FQUY01000038.1"/>
</dbReference>
<dbReference type="EMBL" id="FQUY01000038">
    <property type="protein sequence ID" value="SHF59177.1"/>
    <property type="molecule type" value="Genomic_DNA"/>
</dbReference>
<dbReference type="AlphaFoldDB" id="A0A1M5CX49"/>
<keyword evidence="3" id="KW-1185">Reference proteome</keyword>
<accession>A0A1M5CX49</accession>
<gene>
    <name evidence="2" type="ORF">SAMN02745133_03051</name>
</gene>
<dbReference type="Pfam" id="PF17295">
    <property type="entry name" value="DUF5348"/>
    <property type="match status" value="1"/>
</dbReference>
<dbReference type="InterPro" id="IPR035255">
    <property type="entry name" value="DUF5348"/>
</dbReference>
<reference evidence="3" key="1">
    <citation type="submission" date="2016-11" db="EMBL/GenBank/DDBJ databases">
        <authorList>
            <person name="Varghese N."/>
            <person name="Submissions S."/>
        </authorList>
    </citation>
    <scope>NUCLEOTIDE SEQUENCE [LARGE SCALE GENOMIC DNA]</scope>
    <source>
        <strain evidence="3">DSM 12395</strain>
    </source>
</reference>
<protein>
    <recommendedName>
        <fullName evidence="1">DUF5348 domain-containing protein</fullName>
    </recommendedName>
</protein>
<organism evidence="2 3">
    <name type="scientific">Desulforamulus putei DSM 12395</name>
    <dbReference type="NCBI Taxonomy" id="1121429"/>
    <lineage>
        <taxon>Bacteria</taxon>
        <taxon>Bacillati</taxon>
        <taxon>Bacillota</taxon>
        <taxon>Clostridia</taxon>
        <taxon>Eubacteriales</taxon>
        <taxon>Peptococcaceae</taxon>
        <taxon>Desulforamulus</taxon>
    </lineage>
</organism>
<sequence length="70" mass="8589">MEQLVYAYDIDRWTIVSDQSTWELHCGDSFWLKVDEHWLPCRIENDTDWYIIFANAQFYLKPKRSYLVKP</sequence>
<dbReference type="Gene3D" id="2.40.10.390">
    <property type="match status" value="1"/>
</dbReference>
<evidence type="ECO:0000259" key="1">
    <source>
        <dbReference type="Pfam" id="PF17295"/>
    </source>
</evidence>
<dbReference type="OrthoDB" id="9554183at2"/>
<dbReference type="STRING" id="1121429.SAMN02745133_03051"/>